<dbReference type="Proteomes" id="UP000838878">
    <property type="component" value="Chromosome 11"/>
</dbReference>
<protein>
    <recommendedName>
        <fullName evidence="4">Flightin</fullName>
    </recommendedName>
</protein>
<dbReference type="EMBL" id="OV170231">
    <property type="protein sequence ID" value="CAH0716457.1"/>
    <property type="molecule type" value="Genomic_DNA"/>
</dbReference>
<sequence length="198" mass="22585">MYTRAKQVAVDYGCISRLRSPKLFTRSSILVSTSDKMWDDVVEEDKPAEAAPAAEPAAVSTEGAPAEQTAAEVAEPPPPEAPVRGTEPRRLVCKHWVRPKFFQYNYIYDYQKNYYDDLINYLDKRNHGIPVERPVPQTWGERALRTYLSKGYSYSTKKYSKDTTLLNHISVGAKFQRAHTKSLISRKYSKLGINSVYL</sequence>
<evidence type="ECO:0008006" key="4">
    <source>
        <dbReference type="Google" id="ProtNLM"/>
    </source>
</evidence>
<name>A0A8J9VQY4_9NEOP</name>
<feature type="compositionally biased region" description="Low complexity" evidence="1">
    <location>
        <begin position="49"/>
        <end position="74"/>
    </location>
</feature>
<evidence type="ECO:0000313" key="2">
    <source>
        <dbReference type="EMBL" id="CAH0716457.1"/>
    </source>
</evidence>
<proteinExistence type="predicted"/>
<reference evidence="2" key="1">
    <citation type="submission" date="2021-12" db="EMBL/GenBank/DDBJ databases">
        <authorList>
            <person name="Martin H S."/>
        </authorList>
    </citation>
    <scope>NUCLEOTIDE SEQUENCE</scope>
</reference>
<feature type="non-terminal residue" evidence="2">
    <location>
        <position position="198"/>
    </location>
</feature>
<evidence type="ECO:0000313" key="3">
    <source>
        <dbReference type="Proteomes" id="UP000838878"/>
    </source>
</evidence>
<feature type="region of interest" description="Disordered" evidence="1">
    <location>
        <begin position="45"/>
        <end position="86"/>
    </location>
</feature>
<keyword evidence="3" id="KW-1185">Reference proteome</keyword>
<gene>
    <name evidence="2" type="ORF">BINO364_LOCUS3222</name>
</gene>
<organism evidence="2 3">
    <name type="scientific">Brenthis ino</name>
    <name type="common">lesser marbled fritillary</name>
    <dbReference type="NCBI Taxonomy" id="405034"/>
    <lineage>
        <taxon>Eukaryota</taxon>
        <taxon>Metazoa</taxon>
        <taxon>Ecdysozoa</taxon>
        <taxon>Arthropoda</taxon>
        <taxon>Hexapoda</taxon>
        <taxon>Insecta</taxon>
        <taxon>Pterygota</taxon>
        <taxon>Neoptera</taxon>
        <taxon>Endopterygota</taxon>
        <taxon>Lepidoptera</taxon>
        <taxon>Glossata</taxon>
        <taxon>Ditrysia</taxon>
        <taxon>Papilionoidea</taxon>
        <taxon>Nymphalidae</taxon>
        <taxon>Heliconiinae</taxon>
        <taxon>Argynnini</taxon>
        <taxon>Brenthis</taxon>
    </lineage>
</organism>
<dbReference type="OrthoDB" id="6344929at2759"/>
<accession>A0A8J9VQY4</accession>
<evidence type="ECO:0000256" key="1">
    <source>
        <dbReference type="SAM" id="MobiDB-lite"/>
    </source>
</evidence>
<dbReference type="AlphaFoldDB" id="A0A8J9VQY4"/>